<dbReference type="Pfam" id="PF05930">
    <property type="entry name" value="Phage_AlpA"/>
    <property type="match status" value="1"/>
</dbReference>
<evidence type="ECO:0000313" key="2">
    <source>
        <dbReference type="Proteomes" id="UP000244817"/>
    </source>
</evidence>
<dbReference type="AlphaFoldDB" id="A0A2T7FUS3"/>
<comment type="caution">
    <text evidence="1">The sequence shown here is derived from an EMBL/GenBank/DDBJ whole genome shotgun (WGS) entry which is preliminary data.</text>
</comment>
<keyword evidence="2" id="KW-1185">Reference proteome</keyword>
<protein>
    <recommendedName>
        <fullName evidence="3">AlpA family phage regulatory protein</fullName>
    </recommendedName>
</protein>
<dbReference type="OrthoDB" id="8452166at2"/>
<gene>
    <name evidence="1" type="ORF">DC363_13835</name>
</gene>
<dbReference type="EMBL" id="QCYG01000008">
    <property type="protein sequence ID" value="PVA05913.1"/>
    <property type="molecule type" value="Genomic_DNA"/>
</dbReference>
<evidence type="ECO:0008006" key="3">
    <source>
        <dbReference type="Google" id="ProtNLM"/>
    </source>
</evidence>
<name>A0A2T7FUS3_9RHOB</name>
<dbReference type="RefSeq" id="WP_108641766.1">
    <property type="nucleotide sequence ID" value="NZ_QCYG01000008.1"/>
</dbReference>
<dbReference type="Gene3D" id="1.10.238.160">
    <property type="match status" value="1"/>
</dbReference>
<organism evidence="1 2">
    <name type="scientific">Thalassorhabdomicrobium marinisediminis</name>
    <dbReference type="NCBI Taxonomy" id="2170577"/>
    <lineage>
        <taxon>Bacteria</taxon>
        <taxon>Pseudomonadati</taxon>
        <taxon>Pseudomonadota</taxon>
        <taxon>Alphaproteobacteria</taxon>
        <taxon>Rhodobacterales</taxon>
        <taxon>Paracoccaceae</taxon>
        <taxon>Thalassorhabdomicrobium</taxon>
    </lineage>
</organism>
<dbReference type="Proteomes" id="UP000244817">
    <property type="component" value="Unassembled WGS sequence"/>
</dbReference>
<proteinExistence type="predicted"/>
<sequence length="73" mass="8766">MQPKQTPTLRLIDRWAVIDRLGISESTLERMMVREVDFPQPRRISSRSIRWLEHEVDAYSRKLETVDYFGEDD</sequence>
<accession>A0A2T7FUS3</accession>
<dbReference type="InterPro" id="IPR010260">
    <property type="entry name" value="AlpA"/>
</dbReference>
<reference evidence="1 2" key="1">
    <citation type="submission" date="2018-04" db="EMBL/GenBank/DDBJ databases">
        <title>Pelagivirga bohaiensis gen. nov., sp. nov., a bacterium isolated from the Bohai Sea.</title>
        <authorList>
            <person name="Ji X."/>
        </authorList>
    </citation>
    <scope>NUCLEOTIDE SEQUENCE [LARGE SCALE GENOMIC DNA]</scope>
    <source>
        <strain evidence="1 2">BH-SD16</strain>
    </source>
</reference>
<evidence type="ECO:0000313" key="1">
    <source>
        <dbReference type="EMBL" id="PVA05913.1"/>
    </source>
</evidence>